<dbReference type="InterPro" id="IPR011701">
    <property type="entry name" value="MFS"/>
</dbReference>
<reference evidence="7 8" key="1">
    <citation type="submission" date="2018-04" db="EMBL/GenBank/DDBJ databases">
        <title>The genome of golden apple snail Pomacea canaliculata provides insight into stress tolerance and invasive adaptation.</title>
        <authorList>
            <person name="Liu C."/>
            <person name="Liu B."/>
            <person name="Ren Y."/>
            <person name="Zhang Y."/>
            <person name="Wang H."/>
            <person name="Li S."/>
            <person name="Jiang F."/>
            <person name="Yin L."/>
            <person name="Zhang G."/>
            <person name="Qian W."/>
            <person name="Fan W."/>
        </authorList>
    </citation>
    <scope>NUCLEOTIDE SEQUENCE [LARGE SCALE GENOMIC DNA]</scope>
    <source>
        <strain evidence="7">SZHN2017</strain>
        <tissue evidence="7">Muscle</tissue>
    </source>
</reference>
<dbReference type="AlphaFoldDB" id="A0A2T7PTF9"/>
<dbReference type="GO" id="GO:0016020">
    <property type="term" value="C:membrane"/>
    <property type="evidence" value="ECO:0007669"/>
    <property type="project" value="UniProtKB-SubCell"/>
</dbReference>
<keyword evidence="3 6" id="KW-1133">Transmembrane helix</keyword>
<evidence type="ECO:0000256" key="4">
    <source>
        <dbReference type="ARBA" id="ARBA00023136"/>
    </source>
</evidence>
<dbReference type="EMBL" id="PZQS01000002">
    <property type="protein sequence ID" value="PVD36711.1"/>
    <property type="molecule type" value="Genomic_DNA"/>
</dbReference>
<dbReference type="InterPro" id="IPR050382">
    <property type="entry name" value="MFS_Na/Anion_cotransporter"/>
</dbReference>
<feature type="transmembrane region" description="Helical" evidence="6">
    <location>
        <begin position="371"/>
        <end position="396"/>
    </location>
</feature>
<keyword evidence="8" id="KW-1185">Reference proteome</keyword>
<dbReference type="FunFam" id="1.20.1250.20:FF:000532">
    <property type="entry name" value="SLC (SoLute Carrier) homolog"/>
    <property type="match status" value="1"/>
</dbReference>
<feature type="transmembrane region" description="Helical" evidence="6">
    <location>
        <begin position="339"/>
        <end position="359"/>
    </location>
</feature>
<accession>A0A2T7PTF9</accession>
<evidence type="ECO:0008006" key="9">
    <source>
        <dbReference type="Google" id="ProtNLM"/>
    </source>
</evidence>
<feature type="transmembrane region" description="Helical" evidence="6">
    <location>
        <begin position="408"/>
        <end position="426"/>
    </location>
</feature>
<keyword evidence="2 6" id="KW-0812">Transmembrane</keyword>
<sequence>MEKEGSKDVLPKAPALCSQRWNLAVMCAFGYLIVYVTRVNLSVAIICMVRTPLVNVTSVDQRILGKHGLSLDNSTTFASVTADNMAVEEEDISESDCSLEMLKSGFTSNNGEFDWEKGTQSRLLALYFYGYIFTQIVGGWLAGRYGGRRVWGCVKASVPSVPWPRPWLHVPMSTWSTPSGLGNLLWVVVWFVVTADTPTKHKWISEAEKNYILRSIGETPEDKEILPTPWRAILTSAPVWACIIGQMCGAYTAYTLLTSLPAFMKEVLKFDIKQNGGLSALPYLCETVVVLVTGQVADRLRERGILSTKNTRKLFQITANVGSAICLISAGYMNCTQRPLAVLLLCLCLSFMGLRRAGYSSNHIDLAPRHAGVIFGIANTAGTVPGMIAPLVVGALTPNRTAEEWRRVFFVCAALSLLGTIVYGIFADGELQSWAAPPVELVIKECQEVKGGDKNHNDETHENHKNPAFEPSDCDCRDISPEEATSNTAEGLHSPQKVEAQN</sequence>
<evidence type="ECO:0000256" key="3">
    <source>
        <dbReference type="ARBA" id="ARBA00022989"/>
    </source>
</evidence>
<proteinExistence type="predicted"/>
<gene>
    <name evidence="7" type="ORF">C0Q70_03697</name>
</gene>
<feature type="compositionally biased region" description="Basic and acidic residues" evidence="5">
    <location>
        <begin position="452"/>
        <end position="467"/>
    </location>
</feature>
<keyword evidence="4 6" id="KW-0472">Membrane</keyword>
<evidence type="ECO:0000256" key="1">
    <source>
        <dbReference type="ARBA" id="ARBA00004141"/>
    </source>
</evidence>
<dbReference type="SUPFAM" id="SSF103473">
    <property type="entry name" value="MFS general substrate transporter"/>
    <property type="match status" value="2"/>
</dbReference>
<dbReference type="Proteomes" id="UP000245119">
    <property type="component" value="Linkage Group LG2"/>
</dbReference>
<dbReference type="InterPro" id="IPR036259">
    <property type="entry name" value="MFS_trans_sf"/>
</dbReference>
<feature type="transmembrane region" description="Helical" evidence="6">
    <location>
        <begin position="314"/>
        <end position="333"/>
    </location>
</feature>
<dbReference type="PANTHER" id="PTHR11662:SF399">
    <property type="entry name" value="FI19708P1-RELATED"/>
    <property type="match status" value="1"/>
</dbReference>
<feature type="transmembrane region" description="Helical" evidence="6">
    <location>
        <begin position="123"/>
        <end position="142"/>
    </location>
</feature>
<feature type="transmembrane region" description="Helical" evidence="6">
    <location>
        <begin position="232"/>
        <end position="257"/>
    </location>
</feature>
<feature type="transmembrane region" description="Helical" evidence="6">
    <location>
        <begin position="175"/>
        <end position="193"/>
    </location>
</feature>
<dbReference type="Pfam" id="PF07690">
    <property type="entry name" value="MFS_1"/>
    <property type="match status" value="1"/>
</dbReference>
<evidence type="ECO:0000256" key="2">
    <source>
        <dbReference type="ARBA" id="ARBA00022692"/>
    </source>
</evidence>
<evidence type="ECO:0000313" key="8">
    <source>
        <dbReference type="Proteomes" id="UP000245119"/>
    </source>
</evidence>
<evidence type="ECO:0000256" key="5">
    <source>
        <dbReference type="SAM" id="MobiDB-lite"/>
    </source>
</evidence>
<comment type="subcellular location">
    <subcellularLocation>
        <location evidence="1">Membrane</location>
        <topology evidence="1">Multi-pass membrane protein</topology>
    </subcellularLocation>
</comment>
<dbReference type="STRING" id="400727.A0A2T7PTF9"/>
<dbReference type="OrthoDB" id="6153023at2759"/>
<feature type="region of interest" description="Disordered" evidence="5">
    <location>
        <begin position="452"/>
        <end position="502"/>
    </location>
</feature>
<comment type="caution">
    <text evidence="7">The sequence shown here is derived from an EMBL/GenBank/DDBJ whole genome shotgun (WGS) entry which is preliminary data.</text>
</comment>
<protein>
    <recommendedName>
        <fullName evidence="9">Major facilitator superfamily (MFS) profile domain-containing protein</fullName>
    </recommendedName>
</protein>
<evidence type="ECO:0000256" key="6">
    <source>
        <dbReference type="SAM" id="Phobius"/>
    </source>
</evidence>
<dbReference type="Gene3D" id="1.20.1250.20">
    <property type="entry name" value="MFS general substrate transporter like domains"/>
    <property type="match status" value="1"/>
</dbReference>
<feature type="transmembrane region" description="Helical" evidence="6">
    <location>
        <begin position="20"/>
        <end position="41"/>
    </location>
</feature>
<name>A0A2T7PTF9_POMCA</name>
<organism evidence="7 8">
    <name type="scientific">Pomacea canaliculata</name>
    <name type="common">Golden apple snail</name>
    <dbReference type="NCBI Taxonomy" id="400727"/>
    <lineage>
        <taxon>Eukaryota</taxon>
        <taxon>Metazoa</taxon>
        <taxon>Spiralia</taxon>
        <taxon>Lophotrochozoa</taxon>
        <taxon>Mollusca</taxon>
        <taxon>Gastropoda</taxon>
        <taxon>Caenogastropoda</taxon>
        <taxon>Architaenioglossa</taxon>
        <taxon>Ampullarioidea</taxon>
        <taxon>Ampullariidae</taxon>
        <taxon>Pomacea</taxon>
    </lineage>
</organism>
<dbReference type="InterPro" id="IPR027378">
    <property type="entry name" value="Nucleotide_channel_N"/>
</dbReference>
<dbReference type="PANTHER" id="PTHR11662">
    <property type="entry name" value="SOLUTE CARRIER FAMILY 17"/>
    <property type="match status" value="1"/>
</dbReference>
<evidence type="ECO:0000313" key="7">
    <source>
        <dbReference type="EMBL" id="PVD36711.1"/>
    </source>
</evidence>
<dbReference type="Gene3D" id="1.20.120.540">
    <property type="entry name" value="Voltage-gated potassium channels"/>
    <property type="match status" value="1"/>
</dbReference>
<dbReference type="GO" id="GO:0006820">
    <property type="term" value="P:monoatomic anion transport"/>
    <property type="evidence" value="ECO:0007669"/>
    <property type="project" value="TreeGrafter"/>
</dbReference>
<dbReference type="GO" id="GO:0022857">
    <property type="term" value="F:transmembrane transporter activity"/>
    <property type="evidence" value="ECO:0007669"/>
    <property type="project" value="InterPro"/>
</dbReference>